<dbReference type="Proteomes" id="UP000470875">
    <property type="component" value="Unassembled WGS sequence"/>
</dbReference>
<evidence type="ECO:0000313" key="3">
    <source>
        <dbReference type="Proteomes" id="UP000470875"/>
    </source>
</evidence>
<comment type="caution">
    <text evidence="2">The sequence shown here is derived from an EMBL/GenBank/DDBJ whole genome shotgun (WGS) entry which is preliminary data.</text>
</comment>
<protein>
    <submittedName>
        <fullName evidence="2">Uncharacterized protein</fullName>
    </submittedName>
</protein>
<reference evidence="2 3" key="1">
    <citation type="submission" date="2019-08" db="EMBL/GenBank/DDBJ databases">
        <title>In-depth cultivation of the pig gut microbiome towards novel bacterial diversity and tailored functional studies.</title>
        <authorList>
            <person name="Wylensek D."/>
            <person name="Hitch T.C.A."/>
            <person name="Clavel T."/>
        </authorList>
    </citation>
    <scope>NUCLEOTIDE SEQUENCE [LARGE SCALE GENOMIC DNA]</scope>
    <source>
        <strain evidence="2 3">WB03_NA08</strain>
    </source>
</reference>
<keyword evidence="1" id="KW-0472">Membrane</keyword>
<evidence type="ECO:0000313" key="2">
    <source>
        <dbReference type="EMBL" id="MSS84580.1"/>
    </source>
</evidence>
<name>A0A6N7VUC5_9ACTO</name>
<keyword evidence="1" id="KW-0812">Transmembrane</keyword>
<dbReference type="EMBL" id="VULO01000008">
    <property type="protein sequence ID" value="MSS84580.1"/>
    <property type="molecule type" value="Genomic_DNA"/>
</dbReference>
<feature type="transmembrane region" description="Helical" evidence="1">
    <location>
        <begin position="12"/>
        <end position="36"/>
    </location>
</feature>
<dbReference type="RefSeq" id="WP_154545083.1">
    <property type="nucleotide sequence ID" value="NZ_VULO01000008.1"/>
</dbReference>
<accession>A0A6N7VUC5</accession>
<keyword evidence="1" id="KW-1133">Transmembrane helix</keyword>
<gene>
    <name evidence="2" type="ORF">FYJ24_07350</name>
</gene>
<dbReference type="AlphaFoldDB" id="A0A6N7VUC5"/>
<evidence type="ECO:0000256" key="1">
    <source>
        <dbReference type="SAM" id="Phobius"/>
    </source>
</evidence>
<sequence length="83" mass="8854">MGRLRGRGFVSSGGFVAAFIFAPIGLIIGTVAGAILTADMIRRFLDGETSTRQFLAEAALTFIPVGRILKSTQNGLRNAIRTQ</sequence>
<keyword evidence="3" id="KW-1185">Reference proteome</keyword>
<organism evidence="2 3">
    <name type="scientific">Scrofimicrobium canadense</name>
    <dbReference type="NCBI Taxonomy" id="2652290"/>
    <lineage>
        <taxon>Bacteria</taxon>
        <taxon>Bacillati</taxon>
        <taxon>Actinomycetota</taxon>
        <taxon>Actinomycetes</taxon>
        <taxon>Actinomycetales</taxon>
        <taxon>Actinomycetaceae</taxon>
        <taxon>Scrofimicrobium</taxon>
    </lineage>
</organism>
<proteinExistence type="predicted"/>